<protein>
    <submittedName>
        <fullName evidence="1">Uncharacterized protein</fullName>
    </submittedName>
</protein>
<dbReference type="AlphaFoldDB" id="A0A0F9N6Q7"/>
<sequence length="65" mass="7734">MEKRIINGRIGISFDNDFKADSFQSFYLLPYIVLLINWNYQSYDSTCLCIGWLGFRISLKFIKEK</sequence>
<organism evidence="1">
    <name type="scientific">marine sediment metagenome</name>
    <dbReference type="NCBI Taxonomy" id="412755"/>
    <lineage>
        <taxon>unclassified sequences</taxon>
        <taxon>metagenomes</taxon>
        <taxon>ecological metagenomes</taxon>
    </lineage>
</organism>
<comment type="caution">
    <text evidence="1">The sequence shown here is derived from an EMBL/GenBank/DDBJ whole genome shotgun (WGS) entry which is preliminary data.</text>
</comment>
<dbReference type="EMBL" id="LAZR01007568">
    <property type="protein sequence ID" value="KKM84435.1"/>
    <property type="molecule type" value="Genomic_DNA"/>
</dbReference>
<name>A0A0F9N6Q7_9ZZZZ</name>
<accession>A0A0F9N6Q7</accession>
<gene>
    <name evidence="1" type="ORF">LCGC14_1299180</name>
</gene>
<evidence type="ECO:0000313" key="1">
    <source>
        <dbReference type="EMBL" id="KKM84435.1"/>
    </source>
</evidence>
<reference evidence="1" key="1">
    <citation type="journal article" date="2015" name="Nature">
        <title>Complex archaea that bridge the gap between prokaryotes and eukaryotes.</title>
        <authorList>
            <person name="Spang A."/>
            <person name="Saw J.H."/>
            <person name="Jorgensen S.L."/>
            <person name="Zaremba-Niedzwiedzka K."/>
            <person name="Martijn J."/>
            <person name="Lind A.E."/>
            <person name="van Eijk R."/>
            <person name="Schleper C."/>
            <person name="Guy L."/>
            <person name="Ettema T.J."/>
        </authorList>
    </citation>
    <scope>NUCLEOTIDE SEQUENCE</scope>
</reference>
<proteinExistence type="predicted"/>